<name>A0A9Q0N2N8_9DIPT</name>
<dbReference type="OrthoDB" id="5599753at2759"/>
<dbReference type="InterPro" id="IPR006629">
    <property type="entry name" value="LITAF"/>
</dbReference>
<accession>A0A9Q0N2N8</accession>
<reference evidence="2" key="1">
    <citation type="submission" date="2022-07" db="EMBL/GenBank/DDBJ databases">
        <authorList>
            <person name="Trinca V."/>
            <person name="Uliana J.V.C."/>
            <person name="Torres T.T."/>
            <person name="Ward R.J."/>
            <person name="Monesi N."/>
        </authorList>
    </citation>
    <scope>NUCLEOTIDE SEQUENCE</scope>
    <source>
        <strain evidence="2">HSMRA1968</strain>
        <tissue evidence="2">Whole embryos</tissue>
    </source>
</reference>
<sequence>MAIKRALSTSSFLLGDLNLIEAIGMSPTFMMKFKLSTSEKLKLVERRPVNTICPSCHSSVVTKVKTEPNVITHIIAGIFCF</sequence>
<keyword evidence="3" id="KW-1185">Reference proteome</keyword>
<gene>
    <name evidence="2" type="ORF">Bhyg_07424</name>
</gene>
<evidence type="ECO:0000259" key="1">
    <source>
        <dbReference type="Pfam" id="PF10601"/>
    </source>
</evidence>
<protein>
    <recommendedName>
        <fullName evidence="1">LITAF domain-containing protein</fullName>
    </recommendedName>
</protein>
<evidence type="ECO:0000313" key="2">
    <source>
        <dbReference type="EMBL" id="KAJ6642473.1"/>
    </source>
</evidence>
<feature type="domain" description="LITAF" evidence="1">
    <location>
        <begin position="47"/>
        <end position="81"/>
    </location>
</feature>
<dbReference type="EMBL" id="WJQU01000002">
    <property type="protein sequence ID" value="KAJ6642473.1"/>
    <property type="molecule type" value="Genomic_DNA"/>
</dbReference>
<evidence type="ECO:0000313" key="3">
    <source>
        <dbReference type="Proteomes" id="UP001151699"/>
    </source>
</evidence>
<comment type="caution">
    <text evidence="2">The sequence shown here is derived from an EMBL/GenBank/DDBJ whole genome shotgun (WGS) entry which is preliminary data.</text>
</comment>
<proteinExistence type="predicted"/>
<organism evidence="2 3">
    <name type="scientific">Pseudolycoriella hygida</name>
    <dbReference type="NCBI Taxonomy" id="35572"/>
    <lineage>
        <taxon>Eukaryota</taxon>
        <taxon>Metazoa</taxon>
        <taxon>Ecdysozoa</taxon>
        <taxon>Arthropoda</taxon>
        <taxon>Hexapoda</taxon>
        <taxon>Insecta</taxon>
        <taxon>Pterygota</taxon>
        <taxon>Neoptera</taxon>
        <taxon>Endopterygota</taxon>
        <taxon>Diptera</taxon>
        <taxon>Nematocera</taxon>
        <taxon>Sciaroidea</taxon>
        <taxon>Sciaridae</taxon>
        <taxon>Pseudolycoriella</taxon>
    </lineage>
</organism>
<dbReference type="AlphaFoldDB" id="A0A9Q0N2N8"/>
<dbReference type="Proteomes" id="UP001151699">
    <property type="component" value="Chromosome B"/>
</dbReference>
<feature type="non-terminal residue" evidence="2">
    <location>
        <position position="1"/>
    </location>
</feature>
<dbReference type="Pfam" id="PF10601">
    <property type="entry name" value="zf-LITAF-like"/>
    <property type="match status" value="1"/>
</dbReference>